<accession>A0A3M8AIT8</accession>
<feature type="domain" description="DUF7882" evidence="1">
    <location>
        <begin position="1"/>
        <end position="91"/>
    </location>
</feature>
<proteinExistence type="predicted"/>
<comment type="caution">
    <text evidence="2">The sequence shown here is derived from an EMBL/GenBank/DDBJ whole genome shotgun (WGS) entry which is preliminary data.</text>
</comment>
<evidence type="ECO:0000313" key="2">
    <source>
        <dbReference type="EMBL" id="RNB51142.1"/>
    </source>
</evidence>
<dbReference type="RefSeq" id="WP_122936053.1">
    <property type="nucleotide sequence ID" value="NZ_JBHSNT010000008.1"/>
</dbReference>
<dbReference type="Proteomes" id="UP000275048">
    <property type="component" value="Unassembled WGS sequence"/>
</dbReference>
<dbReference type="EMBL" id="RHHB01000005">
    <property type="protein sequence ID" value="RNB51142.1"/>
    <property type="molecule type" value="Genomic_DNA"/>
</dbReference>
<dbReference type="InterPro" id="IPR057204">
    <property type="entry name" value="DUF7882"/>
</dbReference>
<name>A0A3M8AIT8_9MICO</name>
<keyword evidence="3" id="KW-1185">Reference proteome</keyword>
<dbReference type="AlphaFoldDB" id="A0A3M8AIT8"/>
<evidence type="ECO:0000313" key="3">
    <source>
        <dbReference type="Proteomes" id="UP000275048"/>
    </source>
</evidence>
<reference evidence="2 3" key="1">
    <citation type="submission" date="2018-10" db="EMBL/GenBank/DDBJ databases">
        <title>Isolation, diversity and antibacterial activity of antinobacteria from the wheat rhizosphere soil.</title>
        <authorList>
            <person name="Sun T."/>
        </authorList>
    </citation>
    <scope>NUCLEOTIDE SEQUENCE [LARGE SCALE GENOMIC DNA]</scope>
    <source>
        <strain evidence="2 3">SJ-23</strain>
    </source>
</reference>
<sequence length="121" mass="13583">MGTLHIGHEAVVDLDDDLLEHVFAVLVAKLRRNEPVLLSWEDPDGRLEQVLVQAAALLRATYDSSRKERLDHAWLECLMIAANSNGGICLATADLTRHTRTIPTPHFADGEHHVRIPLEHR</sequence>
<dbReference type="OrthoDB" id="5008080at2"/>
<protein>
    <recommendedName>
        <fullName evidence="1">DUF7882 domain-containing protein</fullName>
    </recommendedName>
</protein>
<evidence type="ECO:0000259" key="1">
    <source>
        <dbReference type="Pfam" id="PF25355"/>
    </source>
</evidence>
<dbReference type="Pfam" id="PF25355">
    <property type="entry name" value="DUF7882"/>
    <property type="match status" value="1"/>
</dbReference>
<gene>
    <name evidence="2" type="ORF">EDM22_05495</name>
</gene>
<organism evidence="2 3">
    <name type="scientific">Agromyces tardus</name>
    <dbReference type="NCBI Taxonomy" id="2583849"/>
    <lineage>
        <taxon>Bacteria</taxon>
        <taxon>Bacillati</taxon>
        <taxon>Actinomycetota</taxon>
        <taxon>Actinomycetes</taxon>
        <taxon>Micrococcales</taxon>
        <taxon>Microbacteriaceae</taxon>
        <taxon>Agromyces</taxon>
    </lineage>
</organism>